<dbReference type="CDD" id="cd05233">
    <property type="entry name" value="SDR_c"/>
    <property type="match status" value="1"/>
</dbReference>
<dbReference type="PANTHER" id="PTHR24321:SF11">
    <property type="entry name" value="BLR0893 PROTEIN"/>
    <property type="match status" value="1"/>
</dbReference>
<dbReference type="SUPFAM" id="SSF51735">
    <property type="entry name" value="NAD(P)-binding Rossmann-fold domains"/>
    <property type="match status" value="1"/>
</dbReference>
<dbReference type="InterPro" id="IPR036291">
    <property type="entry name" value="NAD(P)-bd_dom_sf"/>
</dbReference>
<gene>
    <name evidence="3" type="ORF">OB960_14030</name>
</gene>
<evidence type="ECO:0000256" key="1">
    <source>
        <dbReference type="ARBA" id="ARBA00006484"/>
    </source>
</evidence>
<dbReference type="PRINTS" id="PR00080">
    <property type="entry name" value="SDRFAMILY"/>
</dbReference>
<dbReference type="InterPro" id="IPR002347">
    <property type="entry name" value="SDR_fam"/>
</dbReference>
<dbReference type="PANTHER" id="PTHR24321">
    <property type="entry name" value="DEHYDROGENASES, SHORT CHAIN"/>
    <property type="match status" value="1"/>
</dbReference>
<organism evidence="3 4">
    <name type="scientific">Natronoglomus mannanivorans</name>
    <dbReference type="NCBI Taxonomy" id="2979990"/>
    <lineage>
        <taxon>Archaea</taxon>
        <taxon>Methanobacteriati</taxon>
        <taxon>Methanobacteriota</taxon>
        <taxon>Stenosarchaea group</taxon>
        <taxon>Halobacteria</taxon>
        <taxon>Halobacteriales</taxon>
        <taxon>Natrialbaceae</taxon>
        <taxon>Natronoglomus</taxon>
    </lineage>
</organism>
<dbReference type="InterPro" id="IPR020904">
    <property type="entry name" value="Sc_DH/Rdtase_CS"/>
</dbReference>
<dbReference type="Gene3D" id="3.40.50.720">
    <property type="entry name" value="NAD(P)-binding Rossmann-like Domain"/>
    <property type="match status" value="1"/>
</dbReference>
<dbReference type="AlphaFoldDB" id="A0AAP2YZL2"/>
<protein>
    <submittedName>
        <fullName evidence="3">SDR family oxidoreductase</fullName>
    </submittedName>
</protein>
<dbReference type="PROSITE" id="PS00061">
    <property type="entry name" value="ADH_SHORT"/>
    <property type="match status" value="1"/>
</dbReference>
<proteinExistence type="inferred from homology"/>
<sequence length="255" mass="27151">MTQFSGDAVAVTGGGSGIGRQTGLEFANRGVDVVVADVDREGGEETVELIENESDAAATFVEVDVTESDQVEEMVSTAVEEYGSLDYAVNNAGIGGQQELTADLPEENWQRVIDINLTGVWQCLRHEIRQMNEQDDGGAIVNMASILGKVGFETASAYTAAKHGVLGLTKTAALEYGTEGVRINAVCPGFVETPMLEEAGMLSDETIREEIERRHGLERLGTPAEIADAVLWLCSDDATFTSGEALAIDGGYLAR</sequence>
<keyword evidence="2" id="KW-0560">Oxidoreductase</keyword>
<accession>A0AAP2YZL2</accession>
<name>A0AAP2YZL2_9EURY</name>
<dbReference type="EMBL" id="JAOPKA010000008">
    <property type="protein sequence ID" value="MCU4742512.1"/>
    <property type="molecule type" value="Genomic_DNA"/>
</dbReference>
<dbReference type="FunFam" id="3.40.50.720:FF:000084">
    <property type="entry name" value="Short-chain dehydrogenase reductase"/>
    <property type="match status" value="1"/>
</dbReference>
<evidence type="ECO:0000313" key="4">
    <source>
        <dbReference type="Proteomes" id="UP001321018"/>
    </source>
</evidence>
<comment type="similarity">
    <text evidence="1">Belongs to the short-chain dehydrogenases/reductases (SDR) family.</text>
</comment>
<dbReference type="GO" id="GO:0016491">
    <property type="term" value="F:oxidoreductase activity"/>
    <property type="evidence" value="ECO:0007669"/>
    <property type="project" value="UniProtKB-KW"/>
</dbReference>
<dbReference type="RefSeq" id="WP_338004335.1">
    <property type="nucleotide sequence ID" value="NZ_JAOPKA010000008.1"/>
</dbReference>
<dbReference type="PRINTS" id="PR00081">
    <property type="entry name" value="GDHRDH"/>
</dbReference>
<dbReference type="Pfam" id="PF13561">
    <property type="entry name" value="adh_short_C2"/>
    <property type="match status" value="1"/>
</dbReference>
<dbReference type="NCBIfam" id="NF005559">
    <property type="entry name" value="PRK07231.1"/>
    <property type="match status" value="1"/>
</dbReference>
<reference evidence="3" key="1">
    <citation type="submission" date="2022-09" db="EMBL/GenBank/DDBJ databases">
        <title>Enrichment on poylsaccharides allowed isolation of novel metabolic and taxonomic groups of Haloarchaea.</title>
        <authorList>
            <person name="Sorokin D.Y."/>
            <person name="Elcheninov A.G."/>
            <person name="Khizhniak T.V."/>
            <person name="Kolganova T.V."/>
            <person name="Kublanov I.V."/>
        </authorList>
    </citation>
    <scope>NUCLEOTIDE SEQUENCE</scope>
    <source>
        <strain evidence="3">AArc-xg1-1</strain>
    </source>
</reference>
<evidence type="ECO:0000256" key="2">
    <source>
        <dbReference type="ARBA" id="ARBA00023002"/>
    </source>
</evidence>
<evidence type="ECO:0000313" key="3">
    <source>
        <dbReference type="EMBL" id="MCU4742512.1"/>
    </source>
</evidence>
<dbReference type="Proteomes" id="UP001321018">
    <property type="component" value="Unassembled WGS sequence"/>
</dbReference>
<comment type="caution">
    <text evidence="3">The sequence shown here is derived from an EMBL/GenBank/DDBJ whole genome shotgun (WGS) entry which is preliminary data.</text>
</comment>